<protein>
    <submittedName>
        <fullName evidence="3">TIP41-like protein</fullName>
    </submittedName>
</protein>
<dbReference type="InterPro" id="IPR051330">
    <property type="entry name" value="Phosphatase_reg/MetRdx"/>
</dbReference>
<dbReference type="PANTHER" id="PTHR21021">
    <property type="entry name" value="GAF/PUTATIVE CYTOSKELETAL PROTEIN"/>
    <property type="match status" value="1"/>
</dbReference>
<gene>
    <name evidence="3" type="ORF">N7456_011734</name>
</gene>
<name>A0A9W9EUD3_9EURO</name>
<evidence type="ECO:0000313" key="3">
    <source>
        <dbReference type="EMBL" id="KAJ5088118.1"/>
    </source>
</evidence>
<dbReference type="GO" id="GO:0005829">
    <property type="term" value="C:cytosol"/>
    <property type="evidence" value="ECO:0007669"/>
    <property type="project" value="TreeGrafter"/>
</dbReference>
<dbReference type="Proteomes" id="UP001149165">
    <property type="component" value="Unassembled WGS sequence"/>
</dbReference>
<dbReference type="OrthoDB" id="10253878at2759"/>
<comment type="similarity">
    <text evidence="1">Belongs to the TIP41 family.</text>
</comment>
<evidence type="ECO:0000256" key="2">
    <source>
        <dbReference type="SAM" id="MobiDB-lite"/>
    </source>
</evidence>
<dbReference type="AlphaFoldDB" id="A0A9W9EUD3"/>
<sequence>MDAKHPAAQPAGHAAAYPAKRPQEISIQGFRISTQKLPILKADPIEEMTKSLGITPPEMIFGDNYVMIEHEKSGWGINFNSFDALDRVDKTGQSMLQVAYSKEWQKSREKTHEGIKEIVKPFDWSYSTDYQGTLSPKAQPFTETDKPIPVELLMRPDPILFFDEVVLYEDELADNGIAMLSCKIRVMPGRLLLLTRFFMRLDNVLIRLRDTRVYVDFETREVIREYQSKESEYEKVRQTLASTRDDVPALMRDANKLSEVLPVVERRCERVVLDN</sequence>
<keyword evidence="4" id="KW-1185">Reference proteome</keyword>
<dbReference type="GO" id="GO:0031929">
    <property type="term" value="P:TOR signaling"/>
    <property type="evidence" value="ECO:0007669"/>
    <property type="project" value="TreeGrafter"/>
</dbReference>
<dbReference type="Pfam" id="PF04176">
    <property type="entry name" value="TIP41"/>
    <property type="match status" value="1"/>
</dbReference>
<evidence type="ECO:0000313" key="4">
    <source>
        <dbReference type="Proteomes" id="UP001149165"/>
    </source>
</evidence>
<reference evidence="3" key="2">
    <citation type="journal article" date="2023" name="IMA Fungus">
        <title>Comparative genomic study of the Penicillium genus elucidates a diverse pangenome and 15 lateral gene transfer events.</title>
        <authorList>
            <person name="Petersen C."/>
            <person name="Sorensen T."/>
            <person name="Nielsen M.R."/>
            <person name="Sondergaard T.E."/>
            <person name="Sorensen J.L."/>
            <person name="Fitzpatrick D.A."/>
            <person name="Frisvad J.C."/>
            <person name="Nielsen K.L."/>
        </authorList>
    </citation>
    <scope>NUCLEOTIDE SEQUENCE</scope>
    <source>
        <strain evidence="3">IBT 30069</strain>
    </source>
</reference>
<reference evidence="3" key="1">
    <citation type="submission" date="2022-11" db="EMBL/GenBank/DDBJ databases">
        <authorList>
            <person name="Petersen C."/>
        </authorList>
    </citation>
    <scope>NUCLEOTIDE SEQUENCE</scope>
    <source>
        <strain evidence="3">IBT 30069</strain>
    </source>
</reference>
<accession>A0A9W9EUD3</accession>
<feature type="region of interest" description="Disordered" evidence="2">
    <location>
        <begin position="1"/>
        <end position="20"/>
    </location>
</feature>
<evidence type="ECO:0000256" key="1">
    <source>
        <dbReference type="ARBA" id="ARBA00006658"/>
    </source>
</evidence>
<comment type="caution">
    <text evidence="3">The sequence shown here is derived from an EMBL/GenBank/DDBJ whole genome shotgun (WGS) entry which is preliminary data.</text>
</comment>
<dbReference type="PANTHER" id="PTHR21021:SF16">
    <property type="entry name" value="TIP41-LIKE PROTEIN"/>
    <property type="match status" value="1"/>
</dbReference>
<proteinExistence type="inferred from homology"/>
<organism evidence="3 4">
    <name type="scientific">Penicillium angulare</name>
    <dbReference type="NCBI Taxonomy" id="116970"/>
    <lineage>
        <taxon>Eukaryota</taxon>
        <taxon>Fungi</taxon>
        <taxon>Dikarya</taxon>
        <taxon>Ascomycota</taxon>
        <taxon>Pezizomycotina</taxon>
        <taxon>Eurotiomycetes</taxon>
        <taxon>Eurotiomycetidae</taxon>
        <taxon>Eurotiales</taxon>
        <taxon>Aspergillaceae</taxon>
        <taxon>Penicillium</taxon>
    </lineage>
</organism>
<dbReference type="EMBL" id="JAPQKH010000007">
    <property type="protein sequence ID" value="KAJ5088118.1"/>
    <property type="molecule type" value="Genomic_DNA"/>
</dbReference>
<dbReference type="InterPro" id="IPR007303">
    <property type="entry name" value="TIP41-like"/>
</dbReference>